<keyword evidence="2" id="KW-1185">Reference proteome</keyword>
<reference evidence="2" key="1">
    <citation type="journal article" date="2015" name="Nat. Genet.">
        <title>The genome and transcriptome of the zoonotic hookworm Ancylostoma ceylanicum identify infection-specific gene families.</title>
        <authorList>
            <person name="Schwarz E.M."/>
            <person name="Hu Y."/>
            <person name="Antoshechkin I."/>
            <person name="Miller M.M."/>
            <person name="Sternberg P.W."/>
            <person name="Aroian R.V."/>
        </authorList>
    </citation>
    <scope>NUCLEOTIDE SEQUENCE</scope>
    <source>
        <strain evidence="2">HY135</strain>
    </source>
</reference>
<proteinExistence type="predicted"/>
<dbReference type="Proteomes" id="UP000024635">
    <property type="component" value="Unassembled WGS sequence"/>
</dbReference>
<gene>
    <name evidence="1" type="primary">Acey_s0242.g3450</name>
    <name evidence="1" type="ORF">Y032_0242g3450</name>
</gene>
<comment type="caution">
    <text evidence="1">The sequence shown here is derived from an EMBL/GenBank/DDBJ whole genome shotgun (WGS) entry which is preliminary data.</text>
</comment>
<protein>
    <submittedName>
        <fullName evidence="1">Uncharacterized protein</fullName>
    </submittedName>
</protein>
<accession>A0A016SDK8</accession>
<evidence type="ECO:0000313" key="2">
    <source>
        <dbReference type="Proteomes" id="UP000024635"/>
    </source>
</evidence>
<name>A0A016SDK8_9BILA</name>
<dbReference type="AlphaFoldDB" id="A0A016SDK8"/>
<sequence>MIAVVCRRPYFSRVNYGFPVGCMTVAMEATAVIRESPQKIGKQAKIINCALSQKIYEMRIFCHSGSPANVGLPILMVALFVNSSSHIAT</sequence>
<organism evidence="1 2">
    <name type="scientific">Ancylostoma ceylanicum</name>
    <dbReference type="NCBI Taxonomy" id="53326"/>
    <lineage>
        <taxon>Eukaryota</taxon>
        <taxon>Metazoa</taxon>
        <taxon>Ecdysozoa</taxon>
        <taxon>Nematoda</taxon>
        <taxon>Chromadorea</taxon>
        <taxon>Rhabditida</taxon>
        <taxon>Rhabditina</taxon>
        <taxon>Rhabditomorpha</taxon>
        <taxon>Strongyloidea</taxon>
        <taxon>Ancylostomatidae</taxon>
        <taxon>Ancylostomatinae</taxon>
        <taxon>Ancylostoma</taxon>
    </lineage>
</organism>
<dbReference type="EMBL" id="JARK01001578">
    <property type="protein sequence ID" value="EYB88773.1"/>
    <property type="molecule type" value="Genomic_DNA"/>
</dbReference>
<evidence type="ECO:0000313" key="1">
    <source>
        <dbReference type="EMBL" id="EYB88773.1"/>
    </source>
</evidence>